<dbReference type="AlphaFoldDB" id="A0A2P9APZ2"/>
<gene>
    <name evidence="2" type="ORF">BQ8482_340126</name>
</gene>
<dbReference type="EMBL" id="FUIG01000042">
    <property type="protein sequence ID" value="SJM33230.1"/>
    <property type="molecule type" value="Genomic_DNA"/>
</dbReference>
<dbReference type="RefSeq" id="WP_123150001.1">
    <property type="nucleotide sequence ID" value="NZ_FUIG01000042.1"/>
</dbReference>
<evidence type="ECO:0000313" key="3">
    <source>
        <dbReference type="Proteomes" id="UP000245698"/>
    </source>
</evidence>
<dbReference type="Proteomes" id="UP000245698">
    <property type="component" value="Unassembled WGS sequence"/>
</dbReference>
<keyword evidence="3" id="KW-1185">Reference proteome</keyword>
<keyword evidence="1" id="KW-0472">Membrane</keyword>
<accession>A0A2P9APZ2</accession>
<keyword evidence="1" id="KW-0812">Transmembrane</keyword>
<feature type="transmembrane region" description="Helical" evidence="1">
    <location>
        <begin position="12"/>
        <end position="40"/>
    </location>
</feature>
<sequence>MERRSWKFFERIESLIIIVLMLLLTLAIGGAVVALIGAVFGLSSVRNIGGSIAGLGGIGFFGWMFVTGDLAGALLGRSRQGPGVENNKNTKVENDA</sequence>
<protein>
    <recommendedName>
        <fullName evidence="4">Transmembrane protein</fullName>
    </recommendedName>
</protein>
<organism evidence="2 3">
    <name type="scientific">Mesorhizobium delmotii</name>
    <dbReference type="NCBI Taxonomy" id="1631247"/>
    <lineage>
        <taxon>Bacteria</taxon>
        <taxon>Pseudomonadati</taxon>
        <taxon>Pseudomonadota</taxon>
        <taxon>Alphaproteobacteria</taxon>
        <taxon>Hyphomicrobiales</taxon>
        <taxon>Phyllobacteriaceae</taxon>
        <taxon>Mesorhizobium</taxon>
    </lineage>
</organism>
<reference evidence="3" key="1">
    <citation type="submission" date="2016-12" db="EMBL/GenBank/DDBJ databases">
        <authorList>
            <person name="Brunel B."/>
        </authorList>
    </citation>
    <scope>NUCLEOTIDE SEQUENCE [LARGE SCALE GENOMIC DNA]</scope>
</reference>
<proteinExistence type="predicted"/>
<evidence type="ECO:0000313" key="2">
    <source>
        <dbReference type="EMBL" id="SJM33230.1"/>
    </source>
</evidence>
<evidence type="ECO:0000256" key="1">
    <source>
        <dbReference type="SAM" id="Phobius"/>
    </source>
</evidence>
<feature type="transmembrane region" description="Helical" evidence="1">
    <location>
        <begin position="52"/>
        <end position="75"/>
    </location>
</feature>
<evidence type="ECO:0008006" key="4">
    <source>
        <dbReference type="Google" id="ProtNLM"/>
    </source>
</evidence>
<name>A0A2P9APZ2_9HYPH</name>
<keyword evidence="1" id="KW-1133">Transmembrane helix</keyword>